<dbReference type="OrthoDB" id="5197788at2"/>
<keyword evidence="4" id="KW-0614">Plasmid</keyword>
<feature type="domain" description="N-acetyltransferase" evidence="3">
    <location>
        <begin position="1"/>
        <end position="126"/>
    </location>
</feature>
<keyword evidence="5" id="KW-1185">Reference proteome</keyword>
<evidence type="ECO:0000256" key="1">
    <source>
        <dbReference type="ARBA" id="ARBA00022679"/>
    </source>
</evidence>
<keyword evidence="1" id="KW-0808">Transferase</keyword>
<dbReference type="CDD" id="cd04301">
    <property type="entry name" value="NAT_SF"/>
    <property type="match status" value="1"/>
</dbReference>
<gene>
    <name evidence="4" type="ORF">ATN00_20635</name>
</gene>
<evidence type="ECO:0000256" key="2">
    <source>
        <dbReference type="ARBA" id="ARBA00023315"/>
    </source>
</evidence>
<evidence type="ECO:0000313" key="5">
    <source>
        <dbReference type="Proteomes" id="UP000056968"/>
    </source>
</evidence>
<evidence type="ECO:0000259" key="3">
    <source>
        <dbReference type="PROSITE" id="PS51186"/>
    </source>
</evidence>
<geneLocation type="plasmid" evidence="4 5">
    <name>pDE1</name>
</geneLocation>
<dbReference type="InterPro" id="IPR000182">
    <property type="entry name" value="GNAT_dom"/>
</dbReference>
<reference evidence="4 5" key="1">
    <citation type="submission" date="2015-11" db="EMBL/GenBank/DDBJ databases">
        <title>A Two-component Flavoprotein Monooxygenase System MeaXY Responsible for para-Hydroxylation of 2-Methyl-6-ethylaniline and 2,6-Diethylaniline in Sphingobium baderi DE-13.</title>
        <authorList>
            <person name="Cheng M."/>
            <person name="Meng Q."/>
            <person name="Yang Y."/>
            <person name="Chu C."/>
            <person name="Yan X."/>
            <person name="He J."/>
            <person name="Li S."/>
        </authorList>
    </citation>
    <scope>NUCLEOTIDE SEQUENCE [LARGE SCALE GENOMIC DNA]</scope>
    <source>
        <strain evidence="4 5">DE-13</strain>
        <plasmid evidence="5">Plasmid pDE1</plasmid>
    </source>
</reference>
<dbReference type="NCBIfam" id="NF040501">
    <property type="entry name" value="resist_ArsN2"/>
    <property type="match status" value="1"/>
</dbReference>
<protein>
    <submittedName>
        <fullName evidence="4">Tyrosine protein phosphatase</fullName>
    </submittedName>
</protein>
<dbReference type="RefSeq" id="WP_056383886.1">
    <property type="nucleotide sequence ID" value="NZ_CP013265.1"/>
</dbReference>
<dbReference type="PANTHER" id="PTHR43877">
    <property type="entry name" value="AMINOALKYLPHOSPHONATE N-ACETYLTRANSFERASE-RELATED-RELATED"/>
    <property type="match status" value="1"/>
</dbReference>
<dbReference type="SUPFAM" id="SSF55729">
    <property type="entry name" value="Acyl-CoA N-acyltransferases (Nat)"/>
    <property type="match status" value="1"/>
</dbReference>
<organism evidence="4 5">
    <name type="scientific">Sphingobium baderi</name>
    <dbReference type="NCBI Taxonomy" id="1332080"/>
    <lineage>
        <taxon>Bacteria</taxon>
        <taxon>Pseudomonadati</taxon>
        <taxon>Pseudomonadota</taxon>
        <taxon>Alphaproteobacteria</taxon>
        <taxon>Sphingomonadales</taxon>
        <taxon>Sphingomonadaceae</taxon>
        <taxon>Sphingobium</taxon>
    </lineage>
</organism>
<proteinExistence type="predicted"/>
<accession>A0A0S3F5S6</accession>
<dbReference type="GO" id="GO:0016747">
    <property type="term" value="F:acyltransferase activity, transferring groups other than amino-acyl groups"/>
    <property type="evidence" value="ECO:0007669"/>
    <property type="project" value="InterPro"/>
</dbReference>
<dbReference type="AlphaFoldDB" id="A0A0S3F5S6"/>
<keyword evidence="2" id="KW-0012">Acyltransferase</keyword>
<dbReference type="Proteomes" id="UP000056968">
    <property type="component" value="Plasmid pDE1"/>
</dbReference>
<dbReference type="Pfam" id="PF13508">
    <property type="entry name" value="Acetyltransf_7"/>
    <property type="match status" value="1"/>
</dbReference>
<evidence type="ECO:0000313" key="4">
    <source>
        <dbReference type="EMBL" id="ALR22904.1"/>
    </source>
</evidence>
<dbReference type="Gene3D" id="3.40.630.30">
    <property type="match status" value="1"/>
</dbReference>
<name>A0A0S3F5S6_9SPHN</name>
<dbReference type="InterPro" id="IPR050832">
    <property type="entry name" value="Bact_Acetyltransf"/>
</dbReference>
<dbReference type="InterPro" id="IPR016181">
    <property type="entry name" value="Acyl_CoA_acyltransferase"/>
</dbReference>
<sequence>MIATLLDPRSLSDLMAELSAAGLPASDLAEAGRRFFRFEDDAGIVGYGGIEGDGSDRLLRSLVVKADRRGCGLGGAILTAVERAAADEGATSLYLLTTTAEPFFRRHGYETAERTDVPAVIAQSAEFRSLCPASAALLYKWIA</sequence>
<dbReference type="KEGG" id="sbd:ATN00_20635"/>
<dbReference type="PROSITE" id="PS51186">
    <property type="entry name" value="GNAT"/>
    <property type="match status" value="1"/>
</dbReference>
<dbReference type="EMBL" id="CP013265">
    <property type="protein sequence ID" value="ALR22904.1"/>
    <property type="molecule type" value="Genomic_DNA"/>
</dbReference>